<comment type="caution">
    <text evidence="1">The sequence shown here is derived from an EMBL/GenBank/DDBJ whole genome shotgun (WGS) entry which is preliminary data.</text>
</comment>
<evidence type="ECO:0000313" key="2">
    <source>
        <dbReference type="Proteomes" id="UP000479710"/>
    </source>
</evidence>
<proteinExistence type="predicted"/>
<dbReference type="EMBL" id="SPHZ02000008">
    <property type="protein sequence ID" value="KAF0901885.1"/>
    <property type="molecule type" value="Genomic_DNA"/>
</dbReference>
<name>A0A6G1CML9_9ORYZ</name>
<reference evidence="1 2" key="1">
    <citation type="submission" date="2019-11" db="EMBL/GenBank/DDBJ databases">
        <title>Whole genome sequence of Oryza granulata.</title>
        <authorList>
            <person name="Li W."/>
        </authorList>
    </citation>
    <scope>NUCLEOTIDE SEQUENCE [LARGE SCALE GENOMIC DNA]</scope>
    <source>
        <strain evidence="2">cv. Menghai</strain>
        <tissue evidence="1">Leaf</tissue>
    </source>
</reference>
<keyword evidence="2" id="KW-1185">Reference proteome</keyword>
<accession>A0A6G1CML9</accession>
<dbReference type="Proteomes" id="UP000479710">
    <property type="component" value="Unassembled WGS sequence"/>
</dbReference>
<organism evidence="1 2">
    <name type="scientific">Oryza meyeriana var. granulata</name>
    <dbReference type="NCBI Taxonomy" id="110450"/>
    <lineage>
        <taxon>Eukaryota</taxon>
        <taxon>Viridiplantae</taxon>
        <taxon>Streptophyta</taxon>
        <taxon>Embryophyta</taxon>
        <taxon>Tracheophyta</taxon>
        <taxon>Spermatophyta</taxon>
        <taxon>Magnoliopsida</taxon>
        <taxon>Liliopsida</taxon>
        <taxon>Poales</taxon>
        <taxon>Poaceae</taxon>
        <taxon>BOP clade</taxon>
        <taxon>Oryzoideae</taxon>
        <taxon>Oryzeae</taxon>
        <taxon>Oryzinae</taxon>
        <taxon>Oryza</taxon>
        <taxon>Oryza meyeriana</taxon>
    </lineage>
</organism>
<dbReference type="AlphaFoldDB" id="A0A6G1CML9"/>
<gene>
    <name evidence="1" type="ORF">E2562_006496</name>
</gene>
<protein>
    <submittedName>
        <fullName evidence="1">Uncharacterized protein</fullName>
    </submittedName>
</protein>
<evidence type="ECO:0000313" key="1">
    <source>
        <dbReference type="EMBL" id="KAF0901885.1"/>
    </source>
</evidence>
<sequence>MPEHQCQPEHLAQVPLLYVLPLDDVAPVPPLTHPHEVKAWEMLLEVVLRRPRNWSPSPWVGSLEVVVLRRAEMLLCLLYTPTAEELVSLALGGITRGGGAEAR</sequence>